<feature type="chain" id="PRO_5020598122" evidence="3">
    <location>
        <begin position="24"/>
        <end position="284"/>
    </location>
</feature>
<dbReference type="InterPro" id="IPR025645">
    <property type="entry name" value="DUF4349"/>
</dbReference>
<evidence type="ECO:0000256" key="2">
    <source>
        <dbReference type="SAM" id="Phobius"/>
    </source>
</evidence>
<reference evidence="6" key="1">
    <citation type="submission" date="2019-01" db="EMBL/GenBank/DDBJ databases">
        <title>Cytophagaceae bacterium strain CAR-16.</title>
        <authorList>
            <person name="Chen W.-M."/>
        </authorList>
    </citation>
    <scope>NUCLEOTIDE SEQUENCE [LARGE SCALE GENOMIC DNA]</scope>
    <source>
        <strain evidence="6">LLJ-11</strain>
    </source>
</reference>
<dbReference type="OrthoDB" id="5381491at2"/>
<feature type="coiled-coil region" evidence="1">
    <location>
        <begin position="165"/>
        <end position="212"/>
    </location>
</feature>
<feature type="signal peptide" evidence="3">
    <location>
        <begin position="1"/>
        <end position="23"/>
    </location>
</feature>
<evidence type="ECO:0000313" key="5">
    <source>
        <dbReference type="EMBL" id="RXR20990.1"/>
    </source>
</evidence>
<dbReference type="RefSeq" id="WP_129434427.1">
    <property type="nucleotide sequence ID" value="NZ_SBKO01000001.1"/>
</dbReference>
<feature type="transmembrane region" description="Helical" evidence="2">
    <location>
        <begin position="254"/>
        <end position="275"/>
    </location>
</feature>
<feature type="domain" description="DUF4349" evidence="4">
    <location>
        <begin position="70"/>
        <end position="272"/>
    </location>
</feature>
<comment type="caution">
    <text evidence="5">The sequence shown here is derived from an EMBL/GenBank/DDBJ whole genome shotgun (WGS) entry which is preliminary data.</text>
</comment>
<protein>
    <submittedName>
        <fullName evidence="5">DUF4349 domain-containing protein</fullName>
    </submittedName>
</protein>
<keyword evidence="1" id="KW-0175">Coiled coil</keyword>
<dbReference type="PROSITE" id="PS51257">
    <property type="entry name" value="PROKAR_LIPOPROTEIN"/>
    <property type="match status" value="1"/>
</dbReference>
<keyword evidence="2" id="KW-0472">Membrane</keyword>
<keyword evidence="3" id="KW-0732">Signal</keyword>
<accession>A0A4Q1K638</accession>
<evidence type="ECO:0000256" key="3">
    <source>
        <dbReference type="SAM" id="SignalP"/>
    </source>
</evidence>
<proteinExistence type="predicted"/>
<sequence>MKKLCLLLSLFVFFACKDQVASADEAIIVSEVAAPSPNKSYDKKEVAADMEIPAGEEVASAPTPISIETKIIKNANLRFEAEDINQSFASIQKSVKKYKATISNDASGKDYNSSYRNLTIRIPNQYFDTFISEISQGVKHFDTKEISQQDVTEEYVDVESRMKAKKKLEERYLQLLSKANKVSEMLEIEKQLAEIREEIEAKEGRLKYLQNRVDLSTISIEMYTSNPSESGATVSYGGKIWNSIKSGFNELSNFVLSLISIWPLILIFVLGFFFIRRRFVKKKE</sequence>
<keyword evidence="6" id="KW-1185">Reference proteome</keyword>
<name>A0A4Q1K638_9FLAO</name>
<evidence type="ECO:0000259" key="4">
    <source>
        <dbReference type="Pfam" id="PF14257"/>
    </source>
</evidence>
<gene>
    <name evidence="5" type="ORF">EQG63_03365</name>
</gene>
<organism evidence="5 6">
    <name type="scientific">Flavobacterium amnicola</name>
    <dbReference type="NCBI Taxonomy" id="2506422"/>
    <lineage>
        <taxon>Bacteria</taxon>
        <taxon>Pseudomonadati</taxon>
        <taxon>Bacteroidota</taxon>
        <taxon>Flavobacteriia</taxon>
        <taxon>Flavobacteriales</taxon>
        <taxon>Flavobacteriaceae</taxon>
        <taxon>Flavobacterium</taxon>
    </lineage>
</organism>
<dbReference type="Proteomes" id="UP000290283">
    <property type="component" value="Unassembled WGS sequence"/>
</dbReference>
<dbReference type="Pfam" id="PF14257">
    <property type="entry name" value="DUF4349"/>
    <property type="match status" value="1"/>
</dbReference>
<keyword evidence="2" id="KW-1133">Transmembrane helix</keyword>
<dbReference type="EMBL" id="SBKO01000001">
    <property type="protein sequence ID" value="RXR20990.1"/>
    <property type="molecule type" value="Genomic_DNA"/>
</dbReference>
<evidence type="ECO:0000256" key="1">
    <source>
        <dbReference type="SAM" id="Coils"/>
    </source>
</evidence>
<evidence type="ECO:0000313" key="6">
    <source>
        <dbReference type="Proteomes" id="UP000290283"/>
    </source>
</evidence>
<dbReference type="AlphaFoldDB" id="A0A4Q1K638"/>
<keyword evidence="2" id="KW-0812">Transmembrane</keyword>